<evidence type="ECO:0000313" key="16">
    <source>
        <dbReference type="EMBL" id="SUD32816.1"/>
    </source>
</evidence>
<dbReference type="EMBL" id="UGUS01000002">
    <property type="protein sequence ID" value="SUD33709.1"/>
    <property type="molecule type" value="Genomic_DNA"/>
</dbReference>
<dbReference type="EMBL" id="UGUS01000002">
    <property type="protein sequence ID" value="SUD33659.1"/>
    <property type="molecule type" value="Genomic_DNA"/>
</dbReference>
<dbReference type="EMBL" id="UGUS01000002">
    <property type="protein sequence ID" value="SUD35110.1"/>
    <property type="molecule type" value="Genomic_DNA"/>
</dbReference>
<dbReference type="EMBL" id="UGUS01000002">
    <property type="protein sequence ID" value="SUD31078.1"/>
    <property type="molecule type" value="Genomic_DNA"/>
</dbReference>
<dbReference type="EMBL" id="UGUS01000002">
    <property type="protein sequence ID" value="SUD30026.1"/>
    <property type="molecule type" value="Genomic_DNA"/>
</dbReference>
<dbReference type="InterPro" id="IPR001584">
    <property type="entry name" value="Integrase_cat-core"/>
</dbReference>
<dbReference type="EMBL" id="UGUS01000002">
    <property type="protein sequence ID" value="SUD34168.1"/>
    <property type="molecule type" value="Genomic_DNA"/>
</dbReference>
<evidence type="ECO:0000313" key="27">
    <source>
        <dbReference type="Proteomes" id="UP000255125"/>
    </source>
</evidence>
<evidence type="ECO:0000313" key="14">
    <source>
        <dbReference type="EMBL" id="SUD31425.1"/>
    </source>
</evidence>
<dbReference type="EMBL" id="UGUS01000002">
    <property type="protein sequence ID" value="SUD32726.1"/>
    <property type="molecule type" value="Genomic_DNA"/>
</dbReference>
<dbReference type="Proteomes" id="UP000255125">
    <property type="component" value="Unassembled WGS sequence"/>
</dbReference>
<evidence type="ECO:0000313" key="3">
    <source>
        <dbReference type="EMBL" id="SUD27493.1"/>
    </source>
</evidence>
<dbReference type="EMBL" id="UGUS01000002">
    <property type="protein sequence ID" value="SUD33217.1"/>
    <property type="molecule type" value="Genomic_DNA"/>
</dbReference>
<dbReference type="EMBL" id="UGUS01000002">
    <property type="protein sequence ID" value="SUD28808.1"/>
    <property type="molecule type" value="Genomic_DNA"/>
</dbReference>
<evidence type="ECO:0000313" key="26">
    <source>
        <dbReference type="EMBL" id="SUD35213.1"/>
    </source>
</evidence>
<accession>A0A379IKW2</accession>
<dbReference type="EMBL" id="UGUS01000002">
    <property type="protein sequence ID" value="SUD28395.1"/>
    <property type="molecule type" value="Genomic_DNA"/>
</dbReference>
<evidence type="ECO:0000313" key="21">
    <source>
        <dbReference type="EMBL" id="SUD33709.1"/>
    </source>
</evidence>
<evidence type="ECO:0000313" key="17">
    <source>
        <dbReference type="EMBL" id="SUD33217.1"/>
    </source>
</evidence>
<dbReference type="OrthoDB" id="2065409at2"/>
<dbReference type="EMBL" id="UGUS01000002">
    <property type="protein sequence ID" value="SUD35167.1"/>
    <property type="molecule type" value="Genomic_DNA"/>
</dbReference>
<dbReference type="GO" id="GO:0003676">
    <property type="term" value="F:nucleic acid binding"/>
    <property type="evidence" value="ECO:0007669"/>
    <property type="project" value="InterPro"/>
</dbReference>
<evidence type="ECO:0000313" key="15">
    <source>
        <dbReference type="EMBL" id="SUD32726.1"/>
    </source>
</evidence>
<dbReference type="InterPro" id="IPR054353">
    <property type="entry name" value="IstA-like_C"/>
</dbReference>
<dbReference type="GeneID" id="70100747"/>
<dbReference type="EMBL" id="UGUS01000002">
    <property type="protein sequence ID" value="SUD27493.1"/>
    <property type="molecule type" value="Genomic_DNA"/>
</dbReference>
<organism evidence="22 27">
    <name type="scientific">Pseudomonas fluorescens</name>
    <dbReference type="NCBI Taxonomy" id="294"/>
    <lineage>
        <taxon>Bacteria</taxon>
        <taxon>Pseudomonadati</taxon>
        <taxon>Pseudomonadota</taxon>
        <taxon>Gammaproteobacteria</taxon>
        <taxon>Pseudomonadales</taxon>
        <taxon>Pseudomonadaceae</taxon>
        <taxon>Pseudomonas</taxon>
    </lineage>
</organism>
<evidence type="ECO:0000313" key="6">
    <source>
        <dbReference type="EMBL" id="SUD28598.1"/>
    </source>
</evidence>
<dbReference type="Gene3D" id="3.30.420.10">
    <property type="entry name" value="Ribonuclease H-like superfamily/Ribonuclease H"/>
    <property type="match status" value="1"/>
</dbReference>
<dbReference type="EMBL" id="UGUS01000002">
    <property type="protein sequence ID" value="SUD30555.1"/>
    <property type="molecule type" value="Genomic_DNA"/>
</dbReference>
<evidence type="ECO:0000313" key="25">
    <source>
        <dbReference type="EMBL" id="SUD35167.1"/>
    </source>
</evidence>
<dbReference type="EMBL" id="UGUS01000002">
    <property type="protein sequence ID" value="SUD33561.1"/>
    <property type="molecule type" value="Genomic_DNA"/>
</dbReference>
<dbReference type="EMBL" id="UGUS01000002">
    <property type="protein sequence ID" value="SUD28598.1"/>
    <property type="molecule type" value="Genomic_DNA"/>
</dbReference>
<dbReference type="EMBL" id="UGUS01000002">
    <property type="protein sequence ID" value="SUD33222.1"/>
    <property type="molecule type" value="Genomic_DNA"/>
</dbReference>
<comment type="similarity">
    <text evidence="1">Belongs to the transposase IS21/IS408/IS1162 family.</text>
</comment>
<dbReference type="EMBL" id="UGUS01000002">
    <property type="protein sequence ID" value="SUD34565.1"/>
    <property type="molecule type" value="Genomic_DNA"/>
</dbReference>
<protein>
    <submittedName>
        <fullName evidence="22">Transposase</fullName>
    </submittedName>
</protein>
<sequence>MISMDIIAEIRRRHLVSGETISVIARSLNLSRPTVRKHLRSTTAQVYQRQQQPAPKLGQFQSTLEAWLNTERHLPRSQRRTARRLYEDLQVEGYRGAYDSVQRLVKQWKALKTRPGAAQAFIPLLFAPGEACQFDWSHEQAEIAGVMQTIKVAQFRLCHSRKMFVVAYPRETQEMVLDAHNRAFAFFGGVPQRVIYDNLKTAVDAILVGKDRIFNRRFLALANHYLFEPVACTPAAGWEKGQVENQVGNIREWLFTPLARFASFADLNHWLATRCQELAQRKHPTERSRSIAECFVQEQAHLRVIDAPFDGYVEQMRSVSSTCLVRVDRNQYSVPAQWAGKVTSVRCTADEIRIVADDQLIARHARRFGRDQLVYDPWHYLAVLDKKPGALRNGAPFVTWDLPEPIKQVREYLLKQSRGDRAFVDLLLLARDVGLEALQVACELALESGVINGSHVMNELRRLTSVARPVELTLPEALQLRIEPLADCQRYEQLRGTQHAY</sequence>
<dbReference type="PANTHER" id="PTHR35004:SF7">
    <property type="entry name" value="INTEGRASE PROTEIN"/>
    <property type="match status" value="1"/>
</dbReference>
<dbReference type="EMBL" id="UGUS01000002">
    <property type="protein sequence ID" value="SUD32816.1"/>
    <property type="molecule type" value="Genomic_DNA"/>
</dbReference>
<evidence type="ECO:0000313" key="20">
    <source>
        <dbReference type="EMBL" id="SUD33659.1"/>
    </source>
</evidence>
<evidence type="ECO:0000313" key="4">
    <source>
        <dbReference type="EMBL" id="SUD28309.1"/>
    </source>
</evidence>
<dbReference type="RefSeq" id="WP_100226550.1">
    <property type="nucleotide sequence ID" value="NZ_UGUS01000002.1"/>
</dbReference>
<name>A0A379IKW2_PSEFL</name>
<dbReference type="EMBL" id="UGUS01000002">
    <property type="protein sequence ID" value="SUD31425.1"/>
    <property type="molecule type" value="Genomic_DNA"/>
</dbReference>
<evidence type="ECO:0000256" key="1">
    <source>
        <dbReference type="ARBA" id="ARBA00009277"/>
    </source>
</evidence>
<dbReference type="PANTHER" id="PTHR35004">
    <property type="entry name" value="TRANSPOSASE RV3428C-RELATED"/>
    <property type="match status" value="1"/>
</dbReference>
<evidence type="ECO:0000313" key="23">
    <source>
        <dbReference type="EMBL" id="SUD34565.1"/>
    </source>
</evidence>
<dbReference type="GO" id="GO:0015074">
    <property type="term" value="P:DNA integration"/>
    <property type="evidence" value="ECO:0007669"/>
    <property type="project" value="InterPro"/>
</dbReference>
<dbReference type="NCBIfam" id="NF033546">
    <property type="entry name" value="transpos_IS21"/>
    <property type="match status" value="1"/>
</dbReference>
<evidence type="ECO:0000313" key="5">
    <source>
        <dbReference type="EMBL" id="SUD28395.1"/>
    </source>
</evidence>
<dbReference type="InterPro" id="IPR036397">
    <property type="entry name" value="RNaseH_sf"/>
</dbReference>
<feature type="domain" description="Integrase catalytic" evidence="2">
    <location>
        <begin position="124"/>
        <end position="299"/>
    </location>
</feature>
<dbReference type="PROSITE" id="PS50994">
    <property type="entry name" value="INTEGRASE"/>
    <property type="match status" value="1"/>
</dbReference>
<evidence type="ECO:0000313" key="19">
    <source>
        <dbReference type="EMBL" id="SUD33561.1"/>
    </source>
</evidence>
<dbReference type="EMBL" id="UGUS01000002">
    <property type="protein sequence ID" value="SUD30704.1"/>
    <property type="molecule type" value="Genomic_DNA"/>
</dbReference>
<evidence type="ECO:0000313" key="9">
    <source>
        <dbReference type="EMBL" id="SUD30026.1"/>
    </source>
</evidence>
<dbReference type="InterPro" id="IPR012337">
    <property type="entry name" value="RNaseH-like_sf"/>
</dbReference>
<evidence type="ECO:0000313" key="13">
    <source>
        <dbReference type="EMBL" id="SUD31078.1"/>
    </source>
</evidence>
<dbReference type="SUPFAM" id="SSF53098">
    <property type="entry name" value="Ribonuclease H-like"/>
    <property type="match status" value="1"/>
</dbReference>
<dbReference type="EMBL" id="UGUS01000002">
    <property type="protein sequence ID" value="SUD29154.1"/>
    <property type="molecule type" value="Genomic_DNA"/>
</dbReference>
<evidence type="ECO:0000313" key="8">
    <source>
        <dbReference type="EMBL" id="SUD29154.1"/>
    </source>
</evidence>
<evidence type="ECO:0000313" key="12">
    <source>
        <dbReference type="EMBL" id="SUD30724.1"/>
    </source>
</evidence>
<dbReference type="AlphaFoldDB" id="A0A379IKW2"/>
<dbReference type="EMBL" id="UGUS01000002">
    <property type="protein sequence ID" value="SUD30724.1"/>
    <property type="molecule type" value="Genomic_DNA"/>
</dbReference>
<evidence type="ECO:0000313" key="7">
    <source>
        <dbReference type="EMBL" id="SUD28808.1"/>
    </source>
</evidence>
<evidence type="ECO:0000313" key="11">
    <source>
        <dbReference type="EMBL" id="SUD30704.1"/>
    </source>
</evidence>
<dbReference type="Pfam" id="PF00665">
    <property type="entry name" value="rve"/>
    <property type="match status" value="1"/>
</dbReference>
<evidence type="ECO:0000313" key="24">
    <source>
        <dbReference type="EMBL" id="SUD35110.1"/>
    </source>
</evidence>
<evidence type="ECO:0000313" key="22">
    <source>
        <dbReference type="EMBL" id="SUD34168.1"/>
    </source>
</evidence>
<dbReference type="Pfam" id="PF22483">
    <property type="entry name" value="Mu-transpos_C_2"/>
    <property type="match status" value="1"/>
</dbReference>
<proteinExistence type="inferred from homology"/>
<evidence type="ECO:0000313" key="18">
    <source>
        <dbReference type="EMBL" id="SUD33222.1"/>
    </source>
</evidence>
<reference evidence="22 27" key="1">
    <citation type="submission" date="2018-06" db="EMBL/GenBank/DDBJ databases">
        <authorList>
            <consortium name="Pathogen Informatics"/>
            <person name="Doyle S."/>
        </authorList>
    </citation>
    <scope>NUCLEOTIDE SEQUENCE [LARGE SCALE GENOMIC DNA]</scope>
    <source>
        <strain evidence="22 27">NCTC10392</strain>
    </source>
</reference>
<evidence type="ECO:0000313" key="10">
    <source>
        <dbReference type="EMBL" id="SUD30555.1"/>
    </source>
</evidence>
<gene>
    <name evidence="3" type="ORF">NCTC10392_00359</name>
    <name evidence="4" type="ORF">NCTC10392_00782</name>
    <name evidence="5" type="ORF">NCTC10392_00813</name>
    <name evidence="6" type="ORF">NCTC10392_00878</name>
    <name evidence="7" type="ORF">NCTC10392_00937</name>
    <name evidence="8" type="ORF">NCTC10392_01098</name>
    <name evidence="9" type="ORF">NCTC10392_01932</name>
    <name evidence="10" type="ORF">NCTC10392_02476</name>
    <name evidence="11" type="ORF">NCTC10392_02626</name>
    <name evidence="12" type="ORF">NCTC10392_02646</name>
    <name evidence="13" type="ORF">NCTC10392_03004</name>
    <name evidence="14" type="ORF">NCTC10392_03355</name>
    <name evidence="15" type="ORF">NCTC10392_04102</name>
    <name evidence="16" type="ORF">NCTC10392_04195</name>
    <name evidence="17" type="ORF">NCTC10392_04607</name>
    <name evidence="18" type="ORF">NCTC10392_04612</name>
    <name evidence="19" type="ORF">NCTC10392_04959</name>
    <name evidence="20" type="ORF">NCTC10392_05058</name>
    <name evidence="21" type="ORF">NCTC10392_05108</name>
    <name evidence="22" type="ORF">NCTC10392_05458</name>
    <name evidence="23" type="ORF">NCTC10392_05603</name>
    <name evidence="24" type="ORF">NCTC10392_05751</name>
    <name evidence="25" type="ORF">NCTC10392_05777</name>
    <name evidence="26" type="ORF">NCTC10392_05793</name>
</gene>
<evidence type="ECO:0000259" key="2">
    <source>
        <dbReference type="PROSITE" id="PS50994"/>
    </source>
</evidence>
<dbReference type="EMBL" id="UGUS01000002">
    <property type="protein sequence ID" value="SUD28309.1"/>
    <property type="molecule type" value="Genomic_DNA"/>
</dbReference>
<dbReference type="EMBL" id="UGUS01000002">
    <property type="protein sequence ID" value="SUD35213.1"/>
    <property type="molecule type" value="Genomic_DNA"/>
</dbReference>